<keyword evidence="1" id="KW-0732">Signal</keyword>
<organism evidence="2">
    <name type="scientific">Psilocybe cubensis</name>
    <name type="common">Psychedelic mushroom</name>
    <name type="synonym">Stropharia cubensis</name>
    <dbReference type="NCBI Taxonomy" id="181762"/>
    <lineage>
        <taxon>Eukaryota</taxon>
        <taxon>Fungi</taxon>
        <taxon>Dikarya</taxon>
        <taxon>Basidiomycota</taxon>
        <taxon>Agaricomycotina</taxon>
        <taxon>Agaricomycetes</taxon>
        <taxon>Agaricomycetidae</taxon>
        <taxon>Agaricales</taxon>
        <taxon>Agaricineae</taxon>
        <taxon>Strophariaceae</taxon>
        <taxon>Psilocybe</taxon>
    </lineage>
</organism>
<name>A0A8H7Y4G8_PSICU</name>
<feature type="signal peptide" evidence="1">
    <location>
        <begin position="1"/>
        <end position="19"/>
    </location>
</feature>
<evidence type="ECO:0000313" key="3">
    <source>
        <dbReference type="EMBL" id="KAG5170999.1"/>
    </source>
</evidence>
<evidence type="ECO:0000256" key="1">
    <source>
        <dbReference type="SAM" id="SignalP"/>
    </source>
</evidence>
<gene>
    <name evidence="2" type="ORF">JR316_003060</name>
    <name evidence="3" type="ORF">JR316_003076</name>
</gene>
<protein>
    <submittedName>
        <fullName evidence="2">Uncharacterized protein</fullName>
    </submittedName>
</protein>
<comment type="caution">
    <text evidence="2">The sequence shown here is derived from an EMBL/GenBank/DDBJ whole genome shotgun (WGS) entry which is preliminary data.</text>
</comment>
<dbReference type="OrthoDB" id="2918850at2759"/>
<proteinExistence type="predicted"/>
<reference evidence="2" key="1">
    <citation type="submission" date="2021-02" db="EMBL/GenBank/DDBJ databases">
        <title>Psilocybe cubensis genome.</title>
        <authorList>
            <person name="Mckernan K.J."/>
            <person name="Crawford S."/>
            <person name="Trippe A."/>
            <person name="Kane L.T."/>
            <person name="Mclaughlin S."/>
        </authorList>
    </citation>
    <scope>NUCLEOTIDE SEQUENCE [LARGE SCALE GENOMIC DNA]</scope>
    <source>
        <strain evidence="2">MGC-MH-2018</strain>
    </source>
</reference>
<accession>A0A8H7Y4G8</accession>
<dbReference type="EMBL" id="JAFIQS010000003">
    <property type="protein sequence ID" value="KAG5170983.1"/>
    <property type="molecule type" value="Genomic_DNA"/>
</dbReference>
<sequence length="189" mass="20512">MNFTASFLALLAAAQSIAAFPFGGSHSDDLVAPVPVTQLVCDGDTYKCTASLDFGDGRWVADWNTAVFHTGLFGGIDHKETIARMAMAPVPVTALNCDGDTYKCTANLKFGDGRWVAQWSANVFHTFAPSVEEPNFAPVPVTKLTCDGDTYKCTANLQFGDNRWVAQWGSNVYHRGFTATSEKPSFLQQ</sequence>
<dbReference type="AlphaFoldDB" id="A0A8H7Y4G8"/>
<dbReference type="EMBL" id="JAFIQS010000003">
    <property type="protein sequence ID" value="KAG5170999.1"/>
    <property type="molecule type" value="Genomic_DNA"/>
</dbReference>
<feature type="chain" id="PRO_5044691292" evidence="1">
    <location>
        <begin position="20"/>
        <end position="189"/>
    </location>
</feature>
<evidence type="ECO:0000313" key="2">
    <source>
        <dbReference type="EMBL" id="KAG5170983.1"/>
    </source>
</evidence>